<evidence type="ECO:0000313" key="1">
    <source>
        <dbReference type="EMBL" id="KAJ0090122.1"/>
    </source>
</evidence>
<evidence type="ECO:0000313" key="2">
    <source>
        <dbReference type="Proteomes" id="UP001164250"/>
    </source>
</evidence>
<organism evidence="1 2">
    <name type="scientific">Pistacia atlantica</name>
    <dbReference type="NCBI Taxonomy" id="434234"/>
    <lineage>
        <taxon>Eukaryota</taxon>
        <taxon>Viridiplantae</taxon>
        <taxon>Streptophyta</taxon>
        <taxon>Embryophyta</taxon>
        <taxon>Tracheophyta</taxon>
        <taxon>Spermatophyta</taxon>
        <taxon>Magnoliopsida</taxon>
        <taxon>eudicotyledons</taxon>
        <taxon>Gunneridae</taxon>
        <taxon>Pentapetalae</taxon>
        <taxon>rosids</taxon>
        <taxon>malvids</taxon>
        <taxon>Sapindales</taxon>
        <taxon>Anacardiaceae</taxon>
        <taxon>Pistacia</taxon>
    </lineage>
</organism>
<dbReference type="EMBL" id="CM047904">
    <property type="protein sequence ID" value="KAJ0090122.1"/>
    <property type="molecule type" value="Genomic_DNA"/>
</dbReference>
<sequence length="45" mass="5302">MVIDFLLKLRGWLLGCLPKKKERFIIKCLAATVYDFYFSGDGVFW</sequence>
<protein>
    <submittedName>
        <fullName evidence="1">Uncharacterized protein</fullName>
    </submittedName>
</protein>
<keyword evidence="2" id="KW-1185">Reference proteome</keyword>
<proteinExistence type="predicted"/>
<reference evidence="2" key="1">
    <citation type="journal article" date="2023" name="G3 (Bethesda)">
        <title>Genome assembly and association tests identify interacting loci associated with vigor, precocity, and sex in interspecific pistachio rootstocks.</title>
        <authorList>
            <person name="Palmer W."/>
            <person name="Jacygrad E."/>
            <person name="Sagayaradj S."/>
            <person name="Cavanaugh K."/>
            <person name="Han R."/>
            <person name="Bertier L."/>
            <person name="Beede B."/>
            <person name="Kafkas S."/>
            <person name="Golino D."/>
            <person name="Preece J."/>
            <person name="Michelmore R."/>
        </authorList>
    </citation>
    <scope>NUCLEOTIDE SEQUENCE [LARGE SCALE GENOMIC DNA]</scope>
</reference>
<comment type="caution">
    <text evidence="1">The sequence shown here is derived from an EMBL/GenBank/DDBJ whole genome shotgun (WGS) entry which is preliminary data.</text>
</comment>
<gene>
    <name evidence="1" type="ORF">Patl1_13748</name>
</gene>
<name>A0ACC1ATX3_9ROSI</name>
<dbReference type="Proteomes" id="UP001164250">
    <property type="component" value="Chromosome 8"/>
</dbReference>
<accession>A0ACC1ATX3</accession>